<dbReference type="PANTHER" id="PTHR23345:SF15">
    <property type="entry name" value="VITELLOGENIN 1-RELATED"/>
    <property type="match status" value="1"/>
</dbReference>
<feature type="signal peptide" evidence="7">
    <location>
        <begin position="1"/>
        <end position="23"/>
    </location>
</feature>
<reference evidence="10" key="1">
    <citation type="submission" date="2022-11" db="UniProtKB">
        <authorList>
            <consortium name="WormBaseParasite"/>
        </authorList>
    </citation>
    <scope>IDENTIFICATION</scope>
</reference>
<keyword evidence="4" id="KW-0325">Glycoprotein</keyword>
<evidence type="ECO:0000256" key="5">
    <source>
        <dbReference type="PROSITE-ProRule" id="PRU00557"/>
    </source>
</evidence>
<evidence type="ECO:0000256" key="6">
    <source>
        <dbReference type="SAM" id="MobiDB-lite"/>
    </source>
</evidence>
<dbReference type="SUPFAM" id="SSF48431">
    <property type="entry name" value="Lipovitellin-phosvitin complex, superhelical domain"/>
    <property type="match status" value="1"/>
</dbReference>
<keyword evidence="1 7" id="KW-0732">Signal</keyword>
<sequence length="891" mass="102597">MRINSILLLLAIGLLGPSNLVVGDEYPATSTLKRFFYRHFFADNSASEQTRAPNFQEGTVYHYSYDAQVESGLSTLDESGTTTQTSDNGQQAITRIQSQVKVYFASQTRAQLCMTQNRFGQLNEQTKQTDSSNQCYEPLSTFEPKQIPQEQRQKLELCCQFDYVDGVIVRVQFDKQDEAWSKNMKKGVLNMIQMNLRQNNAQELASEQSRNQQDGNIEENEATQMRDQLAHSFTIPEVTVEGECQTTYTINTANPSKNCTQKGYDGSNKQQQMPCSFNLTKSINFKQCSRIGDISAGSQTEQPQARCAQCKMDWYKQKERDQQQTGTAEHPCAKCDPKRVKEETLDRQTVMRAMLKCGSEQQMIEGKQQETQNSCQLDSSEMRSMYVYKNTKTESGPYGSAMRTEVCAKLQLRSAQSNQDQQVPTQTLDSDESLVYTVQTYTDFARFYMFGDEEFPDPTNSPFFSVPKVEQAGQALRALVQSTLDHHHGIGTKHTIQLSRLVEMLRMCSYEDLKQIEQNSQQYHQNQQQTAKQILVDAMAISGTRNCVVRMAEIINNQEVSPHKAAYTISQLTGLQSPSNLIVKEVQKLCQSEQVKNRPIVKQSASNYTNLRPTTRNAFERALELVKTKYFWNTKSQLIEQSREGNPANGEAYLNLVIDPITQKHANMTVKTPEQLIRFQQIELPIQMRPFPLLKQQNVYQNIQSFGQFLTRQEVESRAECSVDGQTVETFEENNYQQQQLIQYNNNQKSDLIINWDKLAIRFNGFKVWIKISSDYKNTQCGLCGHYDDASNDENELLMANNEIAPSLTQFHRSYSLSNSYDNDDKLCNAQELDKFYEENSNKFGYLNEMEEEEREEGKENKLYQNWDEEGFDGNFDKNEENKRFYNEEWY</sequence>
<keyword evidence="3 5" id="KW-1015">Disulfide bond</keyword>
<evidence type="ECO:0000256" key="4">
    <source>
        <dbReference type="ARBA" id="ARBA00023180"/>
    </source>
</evidence>
<keyword evidence="2" id="KW-0758">Storage protein</keyword>
<dbReference type="AlphaFoldDB" id="A0A915MK80"/>
<proteinExistence type="predicted"/>
<feature type="disulfide bond" evidence="5">
    <location>
        <begin position="307"/>
        <end position="310"/>
    </location>
</feature>
<keyword evidence="9" id="KW-1185">Reference proteome</keyword>
<dbReference type="InterPro" id="IPR015816">
    <property type="entry name" value="Vitellinogen_b-sht_N"/>
</dbReference>
<feature type="domain" description="Vitellogenin" evidence="8">
    <location>
        <begin position="55"/>
        <end position="677"/>
    </location>
</feature>
<dbReference type="Pfam" id="PF00094">
    <property type="entry name" value="VWD"/>
    <property type="match status" value="1"/>
</dbReference>
<dbReference type="PROSITE" id="PS51211">
    <property type="entry name" value="VITELLOGENIN"/>
    <property type="match status" value="1"/>
</dbReference>
<evidence type="ECO:0000256" key="7">
    <source>
        <dbReference type="SAM" id="SignalP"/>
    </source>
</evidence>
<dbReference type="Pfam" id="PF01347">
    <property type="entry name" value="Vitellogenin_N"/>
    <property type="match status" value="2"/>
</dbReference>
<dbReference type="InterPro" id="IPR050733">
    <property type="entry name" value="Vitellogenin/Apolipophorin"/>
</dbReference>
<evidence type="ECO:0000259" key="8">
    <source>
        <dbReference type="PROSITE" id="PS51211"/>
    </source>
</evidence>
<evidence type="ECO:0000313" key="9">
    <source>
        <dbReference type="Proteomes" id="UP000887561"/>
    </source>
</evidence>
<name>A0A915MK80_MELJA</name>
<dbReference type="PANTHER" id="PTHR23345">
    <property type="entry name" value="VITELLOGENIN-RELATED"/>
    <property type="match status" value="1"/>
</dbReference>
<evidence type="ECO:0000256" key="3">
    <source>
        <dbReference type="ARBA" id="ARBA00023157"/>
    </source>
</evidence>
<dbReference type="Gene3D" id="2.30.230.10">
    <property type="entry name" value="Lipovitellin, beta-sheet shell regions, chain A"/>
    <property type="match status" value="1"/>
</dbReference>
<dbReference type="InterPro" id="IPR011030">
    <property type="entry name" value="Lipovitellin_superhlx_dom"/>
</dbReference>
<organism evidence="9 10">
    <name type="scientific">Meloidogyne javanica</name>
    <name type="common">Root-knot nematode worm</name>
    <dbReference type="NCBI Taxonomy" id="6303"/>
    <lineage>
        <taxon>Eukaryota</taxon>
        <taxon>Metazoa</taxon>
        <taxon>Ecdysozoa</taxon>
        <taxon>Nematoda</taxon>
        <taxon>Chromadorea</taxon>
        <taxon>Rhabditida</taxon>
        <taxon>Tylenchina</taxon>
        <taxon>Tylenchomorpha</taxon>
        <taxon>Tylenchoidea</taxon>
        <taxon>Meloidogynidae</taxon>
        <taxon>Meloidogyninae</taxon>
        <taxon>Meloidogyne</taxon>
        <taxon>Meloidogyne incognita group</taxon>
    </lineage>
</organism>
<feature type="region of interest" description="Disordered" evidence="6">
    <location>
        <begin position="851"/>
        <end position="880"/>
    </location>
</feature>
<dbReference type="WBParaSite" id="scaffold444_cov164.g1086">
    <property type="protein sequence ID" value="scaffold444_cov164.g1086"/>
    <property type="gene ID" value="scaffold444_cov164.g1086"/>
</dbReference>
<comment type="caution">
    <text evidence="5">Lacks conserved residue(s) required for the propagation of feature annotation.</text>
</comment>
<feature type="chain" id="PRO_5038077016" evidence="7">
    <location>
        <begin position="24"/>
        <end position="891"/>
    </location>
</feature>
<dbReference type="Proteomes" id="UP000887561">
    <property type="component" value="Unplaced"/>
</dbReference>
<dbReference type="SUPFAM" id="SSF56968">
    <property type="entry name" value="Lipovitellin-phosvitin complex, beta-sheet shell regions"/>
    <property type="match status" value="1"/>
</dbReference>
<dbReference type="InterPro" id="IPR015819">
    <property type="entry name" value="Lipid_transp_b-sht_shell"/>
</dbReference>
<dbReference type="InterPro" id="IPR001846">
    <property type="entry name" value="VWF_type-D"/>
</dbReference>
<dbReference type="SMART" id="SM00638">
    <property type="entry name" value="LPD_N"/>
    <property type="match status" value="1"/>
</dbReference>
<dbReference type="GO" id="GO:0005319">
    <property type="term" value="F:lipid transporter activity"/>
    <property type="evidence" value="ECO:0007669"/>
    <property type="project" value="InterPro"/>
</dbReference>
<dbReference type="Gene3D" id="1.25.10.20">
    <property type="entry name" value="Vitellinogen, superhelical"/>
    <property type="match status" value="1"/>
</dbReference>
<evidence type="ECO:0000313" key="10">
    <source>
        <dbReference type="WBParaSite" id="scaffold444_cov164.g1086"/>
    </source>
</evidence>
<evidence type="ECO:0000256" key="2">
    <source>
        <dbReference type="ARBA" id="ARBA00022761"/>
    </source>
</evidence>
<evidence type="ECO:0000256" key="1">
    <source>
        <dbReference type="ARBA" id="ARBA00022729"/>
    </source>
</evidence>
<protein>
    <submittedName>
        <fullName evidence="10">Vitellogenin domain-containing protein</fullName>
    </submittedName>
</protein>
<accession>A0A915MK80</accession>
<dbReference type="InterPro" id="IPR001747">
    <property type="entry name" value="Vitellogenin_N"/>
</dbReference>